<feature type="domain" description="VOC" evidence="1">
    <location>
        <begin position="4"/>
        <end position="132"/>
    </location>
</feature>
<accession>R1G6W2</accession>
<gene>
    <name evidence="2" type="ORF">H480_17615</name>
</gene>
<dbReference type="Gene3D" id="3.10.180.10">
    <property type="entry name" value="2,3-Dihydroxybiphenyl 1,2-Dioxygenase, domain 1"/>
    <property type="match status" value="1"/>
</dbReference>
<keyword evidence="2" id="KW-0223">Dioxygenase</keyword>
<dbReference type="AlphaFoldDB" id="R1G6W2"/>
<organism evidence="2 3">
    <name type="scientific">Amycolatopsis vancoresmycina DSM 44592</name>
    <dbReference type="NCBI Taxonomy" id="1292037"/>
    <lineage>
        <taxon>Bacteria</taxon>
        <taxon>Bacillati</taxon>
        <taxon>Actinomycetota</taxon>
        <taxon>Actinomycetes</taxon>
        <taxon>Pseudonocardiales</taxon>
        <taxon>Pseudonocardiaceae</taxon>
        <taxon>Amycolatopsis</taxon>
    </lineage>
</organism>
<evidence type="ECO:0000313" key="2">
    <source>
        <dbReference type="EMBL" id="EOD67202.1"/>
    </source>
</evidence>
<dbReference type="eggNOG" id="COG0346">
    <property type="taxonomic scope" value="Bacteria"/>
</dbReference>
<dbReference type="PROSITE" id="PS51819">
    <property type="entry name" value="VOC"/>
    <property type="match status" value="1"/>
</dbReference>
<dbReference type="InterPro" id="IPR004360">
    <property type="entry name" value="Glyas_Fos-R_dOase_dom"/>
</dbReference>
<keyword evidence="2" id="KW-0560">Oxidoreductase</keyword>
<keyword evidence="3" id="KW-1185">Reference proteome</keyword>
<proteinExistence type="predicted"/>
<dbReference type="SUPFAM" id="SSF54593">
    <property type="entry name" value="Glyoxalase/Bleomycin resistance protein/Dihydroxybiphenyl dioxygenase"/>
    <property type="match status" value="1"/>
</dbReference>
<dbReference type="InterPro" id="IPR029068">
    <property type="entry name" value="Glyas_Bleomycin-R_OHBP_Dase"/>
</dbReference>
<dbReference type="GO" id="GO:0051213">
    <property type="term" value="F:dioxygenase activity"/>
    <property type="evidence" value="ECO:0007669"/>
    <property type="project" value="UniProtKB-KW"/>
</dbReference>
<sequence length="190" mass="20891">MDMKLEVVVQPVTDVDRTKHFYKTLGWREDADLTFATSRVVQLTPPGSATSIHFGSGITDATPGSVRGTYLVVDDIDAARKELAGFGVEVSEVFHRDQTGAFAPGVHPDHGTYGSFASFSDPDGNTWLLQEITSRFPGRVTGATYGSTQQLEQALRDAAAAHGEHEKETGQYDEQWPAWYAQYMTDHQHA</sequence>
<dbReference type="PATRIC" id="fig|1292037.4.peg.3362"/>
<evidence type="ECO:0000313" key="3">
    <source>
        <dbReference type="Proteomes" id="UP000014139"/>
    </source>
</evidence>
<dbReference type="RefSeq" id="WP_003083540.1">
    <property type="nucleotide sequence ID" value="NZ_AOUO01000231.1"/>
</dbReference>
<reference evidence="2 3" key="1">
    <citation type="submission" date="2013-02" db="EMBL/GenBank/DDBJ databases">
        <title>Draft genome sequence of Amycolatopsis vancoresmycina strain DSM 44592T.</title>
        <authorList>
            <person name="Kumar S."/>
            <person name="Kaur N."/>
            <person name="Kaur C."/>
            <person name="Raghava G.P.S."/>
            <person name="Mayilraj S."/>
        </authorList>
    </citation>
    <scope>NUCLEOTIDE SEQUENCE [LARGE SCALE GENOMIC DNA]</scope>
    <source>
        <strain evidence="2 3">DSM 44592</strain>
    </source>
</reference>
<evidence type="ECO:0000259" key="1">
    <source>
        <dbReference type="PROSITE" id="PS51819"/>
    </source>
</evidence>
<dbReference type="InterPro" id="IPR037523">
    <property type="entry name" value="VOC_core"/>
</dbReference>
<comment type="caution">
    <text evidence="2">The sequence shown here is derived from an EMBL/GenBank/DDBJ whole genome shotgun (WGS) entry which is preliminary data.</text>
</comment>
<dbReference type="Proteomes" id="UP000014139">
    <property type="component" value="Unassembled WGS sequence"/>
</dbReference>
<dbReference type="Pfam" id="PF00903">
    <property type="entry name" value="Glyoxalase"/>
    <property type="match status" value="1"/>
</dbReference>
<name>R1G6W2_9PSEU</name>
<dbReference type="OrthoDB" id="485032at2"/>
<dbReference type="EMBL" id="AOUO01000231">
    <property type="protein sequence ID" value="EOD67202.1"/>
    <property type="molecule type" value="Genomic_DNA"/>
</dbReference>
<protein>
    <submittedName>
        <fullName evidence="2">Glyoxalase/bleomycin resistance protein/dioxygenase</fullName>
    </submittedName>
</protein>